<dbReference type="PaxDb" id="3708-A0A078GAW1"/>
<name>A0A078GAW1_BRANA</name>
<sequence length="49" mass="5395">MLKSRTRTRSGISSPLVSIFIASTLLESLNLSSRLRSLAVRSKSESLNM</sequence>
<protein>
    <submittedName>
        <fullName evidence="1">BnaC01g39040D protein</fullName>
    </submittedName>
</protein>
<dbReference type="EMBL" id="LK032128">
    <property type="protein sequence ID" value="CDY22197.1"/>
    <property type="molecule type" value="Genomic_DNA"/>
</dbReference>
<gene>
    <name evidence="1" type="primary">BnaC01g39040D</name>
    <name evidence="1" type="ORF">GSBRNA2T00018613001</name>
</gene>
<dbReference type="Gramene" id="CDY22197">
    <property type="protein sequence ID" value="CDY22197"/>
    <property type="gene ID" value="GSBRNA2T00018613001"/>
</dbReference>
<keyword evidence="2" id="KW-1185">Reference proteome</keyword>
<reference evidence="1 2" key="1">
    <citation type="journal article" date="2014" name="Science">
        <title>Plant genetics. Early allopolyploid evolution in the post-Neolithic Brassica napus oilseed genome.</title>
        <authorList>
            <person name="Chalhoub B."/>
            <person name="Denoeud F."/>
            <person name="Liu S."/>
            <person name="Parkin I.A."/>
            <person name="Tang H."/>
            <person name="Wang X."/>
            <person name="Chiquet J."/>
            <person name="Belcram H."/>
            <person name="Tong C."/>
            <person name="Samans B."/>
            <person name="Correa M."/>
            <person name="Da Silva C."/>
            <person name="Just J."/>
            <person name="Falentin C."/>
            <person name="Koh C.S."/>
            <person name="Le Clainche I."/>
            <person name="Bernard M."/>
            <person name="Bento P."/>
            <person name="Noel B."/>
            <person name="Labadie K."/>
            <person name="Alberti A."/>
            <person name="Charles M."/>
            <person name="Arnaud D."/>
            <person name="Guo H."/>
            <person name="Daviaud C."/>
            <person name="Alamery S."/>
            <person name="Jabbari K."/>
            <person name="Zhao M."/>
            <person name="Edger P.P."/>
            <person name="Chelaifa H."/>
            <person name="Tack D."/>
            <person name="Lassalle G."/>
            <person name="Mestiri I."/>
            <person name="Schnel N."/>
            <person name="Le Paslier M.C."/>
            <person name="Fan G."/>
            <person name="Renault V."/>
            <person name="Bayer P.E."/>
            <person name="Golicz A.A."/>
            <person name="Manoli S."/>
            <person name="Lee T.H."/>
            <person name="Thi V.H."/>
            <person name="Chalabi S."/>
            <person name="Hu Q."/>
            <person name="Fan C."/>
            <person name="Tollenaere R."/>
            <person name="Lu Y."/>
            <person name="Battail C."/>
            <person name="Shen J."/>
            <person name="Sidebottom C.H."/>
            <person name="Wang X."/>
            <person name="Canaguier A."/>
            <person name="Chauveau A."/>
            <person name="Berard A."/>
            <person name="Deniot G."/>
            <person name="Guan M."/>
            <person name="Liu Z."/>
            <person name="Sun F."/>
            <person name="Lim Y.P."/>
            <person name="Lyons E."/>
            <person name="Town C.D."/>
            <person name="Bancroft I."/>
            <person name="Wang X."/>
            <person name="Meng J."/>
            <person name="Ma J."/>
            <person name="Pires J.C."/>
            <person name="King G.J."/>
            <person name="Brunel D."/>
            <person name="Delourme R."/>
            <person name="Renard M."/>
            <person name="Aury J.M."/>
            <person name="Adams K.L."/>
            <person name="Batley J."/>
            <person name="Snowdon R.J."/>
            <person name="Tost J."/>
            <person name="Edwards D."/>
            <person name="Zhou Y."/>
            <person name="Hua W."/>
            <person name="Sharpe A.G."/>
            <person name="Paterson A.H."/>
            <person name="Guan C."/>
            <person name="Wincker P."/>
        </authorList>
    </citation>
    <scope>NUCLEOTIDE SEQUENCE [LARGE SCALE GENOMIC DNA]</scope>
    <source>
        <strain evidence="2">cv. Darmor-bzh</strain>
    </source>
</reference>
<accession>A0A078GAW1</accession>
<proteinExistence type="predicted"/>
<evidence type="ECO:0000313" key="1">
    <source>
        <dbReference type="EMBL" id="CDY22197.1"/>
    </source>
</evidence>
<dbReference type="Proteomes" id="UP000028999">
    <property type="component" value="Unassembled WGS sequence"/>
</dbReference>
<organism evidence="1 2">
    <name type="scientific">Brassica napus</name>
    <name type="common">Rape</name>
    <dbReference type="NCBI Taxonomy" id="3708"/>
    <lineage>
        <taxon>Eukaryota</taxon>
        <taxon>Viridiplantae</taxon>
        <taxon>Streptophyta</taxon>
        <taxon>Embryophyta</taxon>
        <taxon>Tracheophyta</taxon>
        <taxon>Spermatophyta</taxon>
        <taxon>Magnoliopsida</taxon>
        <taxon>eudicotyledons</taxon>
        <taxon>Gunneridae</taxon>
        <taxon>Pentapetalae</taxon>
        <taxon>rosids</taxon>
        <taxon>malvids</taxon>
        <taxon>Brassicales</taxon>
        <taxon>Brassicaceae</taxon>
        <taxon>Brassiceae</taxon>
        <taxon>Brassica</taxon>
    </lineage>
</organism>
<evidence type="ECO:0000313" key="2">
    <source>
        <dbReference type="Proteomes" id="UP000028999"/>
    </source>
</evidence>
<dbReference type="AlphaFoldDB" id="A0A078GAW1"/>